<evidence type="ECO:0000256" key="1">
    <source>
        <dbReference type="ARBA" id="ARBA00008136"/>
    </source>
</evidence>
<dbReference type="GO" id="GO:0003697">
    <property type="term" value="F:single-stranded DNA binding"/>
    <property type="evidence" value="ECO:0007669"/>
    <property type="project" value="InterPro"/>
</dbReference>
<protein>
    <recommendedName>
        <fullName evidence="8">Abasic site processing protein</fullName>
        <ecNumber evidence="8">3.4.-.-</ecNumber>
    </recommendedName>
</protein>
<dbReference type="EMBL" id="FNOU01000002">
    <property type="protein sequence ID" value="SDX39204.1"/>
    <property type="molecule type" value="Genomic_DNA"/>
</dbReference>
<evidence type="ECO:0000256" key="6">
    <source>
        <dbReference type="ARBA" id="ARBA00023125"/>
    </source>
</evidence>
<keyword evidence="3" id="KW-0227">DNA damage</keyword>
<evidence type="ECO:0000256" key="8">
    <source>
        <dbReference type="RuleBase" id="RU364100"/>
    </source>
</evidence>
<dbReference type="GO" id="GO:0008233">
    <property type="term" value="F:peptidase activity"/>
    <property type="evidence" value="ECO:0007669"/>
    <property type="project" value="UniProtKB-KW"/>
</dbReference>
<dbReference type="Pfam" id="PF02586">
    <property type="entry name" value="SRAP"/>
    <property type="match status" value="1"/>
</dbReference>
<dbReference type="InterPro" id="IPR036590">
    <property type="entry name" value="SRAP-like"/>
</dbReference>
<evidence type="ECO:0000256" key="7">
    <source>
        <dbReference type="ARBA" id="ARBA00023239"/>
    </source>
</evidence>
<keyword evidence="4 8" id="KW-0378">Hydrolase</keyword>
<dbReference type="InterPro" id="IPR003738">
    <property type="entry name" value="SRAP"/>
</dbReference>
<keyword evidence="10" id="KW-1185">Reference proteome</keyword>
<dbReference type="GO" id="GO:0006508">
    <property type="term" value="P:proteolysis"/>
    <property type="evidence" value="ECO:0007669"/>
    <property type="project" value="UniProtKB-KW"/>
</dbReference>
<dbReference type="AlphaFoldDB" id="A0A1H3BCT6"/>
<dbReference type="EC" id="3.4.-.-" evidence="8"/>
<evidence type="ECO:0000313" key="9">
    <source>
        <dbReference type="EMBL" id="SDX39204.1"/>
    </source>
</evidence>
<dbReference type="STRING" id="1528.SAMN04488579_10212"/>
<keyword evidence="6" id="KW-0238">DNA-binding</keyword>
<evidence type="ECO:0000256" key="4">
    <source>
        <dbReference type="ARBA" id="ARBA00022801"/>
    </source>
</evidence>
<dbReference type="RefSeq" id="WP_090242664.1">
    <property type="nucleotide sequence ID" value="NZ_FNOU01000002.1"/>
</dbReference>
<dbReference type="OrthoDB" id="9782620at2"/>
<keyword evidence="2 8" id="KW-0645">Protease</keyword>
<evidence type="ECO:0000313" key="10">
    <source>
        <dbReference type="Proteomes" id="UP000199652"/>
    </source>
</evidence>
<organism evidence="9 10">
    <name type="scientific">Eubacterium barkeri</name>
    <name type="common">Clostridium barkeri</name>
    <dbReference type="NCBI Taxonomy" id="1528"/>
    <lineage>
        <taxon>Bacteria</taxon>
        <taxon>Bacillati</taxon>
        <taxon>Bacillota</taxon>
        <taxon>Clostridia</taxon>
        <taxon>Eubacteriales</taxon>
        <taxon>Eubacteriaceae</taxon>
        <taxon>Eubacterium</taxon>
    </lineage>
</organism>
<dbReference type="PANTHER" id="PTHR13604">
    <property type="entry name" value="DC12-RELATED"/>
    <property type="match status" value="1"/>
</dbReference>
<accession>A0A1H3BCT6</accession>
<reference evidence="10" key="1">
    <citation type="submission" date="2016-10" db="EMBL/GenBank/DDBJ databases">
        <authorList>
            <person name="Varghese N."/>
            <person name="Submissions S."/>
        </authorList>
    </citation>
    <scope>NUCLEOTIDE SEQUENCE [LARGE SCALE GENOMIC DNA]</scope>
    <source>
        <strain evidence="10">VPI 5359</strain>
    </source>
</reference>
<name>A0A1H3BCT6_EUBBA</name>
<evidence type="ECO:0000256" key="3">
    <source>
        <dbReference type="ARBA" id="ARBA00022763"/>
    </source>
</evidence>
<keyword evidence="5" id="KW-0190">Covalent protein-DNA linkage</keyword>
<dbReference type="Gene3D" id="3.90.1680.10">
    <property type="entry name" value="SOS response associated peptidase-like"/>
    <property type="match status" value="1"/>
</dbReference>
<evidence type="ECO:0000256" key="5">
    <source>
        <dbReference type="ARBA" id="ARBA00023124"/>
    </source>
</evidence>
<dbReference type="GO" id="GO:0016829">
    <property type="term" value="F:lyase activity"/>
    <property type="evidence" value="ECO:0007669"/>
    <property type="project" value="UniProtKB-KW"/>
</dbReference>
<evidence type="ECO:0000256" key="2">
    <source>
        <dbReference type="ARBA" id="ARBA00022670"/>
    </source>
</evidence>
<gene>
    <name evidence="9" type="ORF">SAMN04488579_10212</name>
</gene>
<dbReference type="SUPFAM" id="SSF143081">
    <property type="entry name" value="BB1717-like"/>
    <property type="match status" value="1"/>
</dbReference>
<proteinExistence type="inferred from homology"/>
<comment type="similarity">
    <text evidence="1 8">Belongs to the SOS response-associated peptidase family.</text>
</comment>
<dbReference type="Proteomes" id="UP000199652">
    <property type="component" value="Unassembled WGS sequence"/>
</dbReference>
<keyword evidence="7" id="KW-0456">Lyase</keyword>
<sequence length="195" mass="22422">MCSRYTFRATIPELKTLFDDAQRHNIPIHEGDIHPNDLTLGLILQGGVKKTVLMRWGYPSTTHSGLIINARSETIQNKPIFSSDFKYRRCLLPMAGFYEWDFKKNLYLFSPKVADAYLCGIFHPADNDFFHFVVLTRPAAGTPASVHHRMPIILSNAQTDQWLSNLNVAHKLLYGEPYLLEKKCLEKHEQLDFLS</sequence>
<dbReference type="GO" id="GO:0106300">
    <property type="term" value="P:protein-DNA covalent cross-linking repair"/>
    <property type="evidence" value="ECO:0007669"/>
    <property type="project" value="InterPro"/>
</dbReference>
<dbReference type="PANTHER" id="PTHR13604:SF0">
    <property type="entry name" value="ABASIC SITE PROCESSING PROTEIN HMCES"/>
    <property type="match status" value="1"/>
</dbReference>